<dbReference type="EMBL" id="CP028989">
    <property type="protein sequence ID" value="UUO68366.1"/>
    <property type="molecule type" value="Genomic_DNA"/>
</dbReference>
<reference evidence="2" key="1">
    <citation type="submission" date="2018-04" db="EMBL/GenBank/DDBJ databases">
        <title>Genomes of Endosymbiotic and Endophytic Bradyrhizobium Publication status.</title>
        <authorList>
            <person name="Guha S."/>
            <person name="Jorrin B."/>
            <person name="Sarkar M."/>
            <person name="Poole P.S."/>
            <person name="DasGupta M."/>
        </authorList>
    </citation>
    <scope>NUCLEOTIDE SEQUENCE</scope>
    <source>
        <strain evidence="2">WBOS16</strain>
    </source>
</reference>
<dbReference type="SUPFAM" id="SSF54427">
    <property type="entry name" value="NTF2-like"/>
    <property type="match status" value="1"/>
</dbReference>
<feature type="domain" description="SnoaL-like" evidence="1">
    <location>
        <begin position="41"/>
        <end position="146"/>
    </location>
</feature>
<evidence type="ECO:0000259" key="1">
    <source>
        <dbReference type="Pfam" id="PF12680"/>
    </source>
</evidence>
<sequence>MPPKTAMLLAGTLLLATQNFGRAQESARMSPAEGQNRAFITAAFERWARGEGDIFAVLADDAKWEIAGVDPEVAKTYHGREALLAAAARPLAARLKTPLKPDVRKVWADGDDVLVHWDGSAELINGSFYRNSYLWIMTVKDQKIVAVTAFLDIPAFKAALALPARSD</sequence>
<dbReference type="InterPro" id="IPR037401">
    <property type="entry name" value="SnoaL-like"/>
</dbReference>
<proteinExistence type="predicted"/>
<name>A0AAE9NCZ5_9BRAD</name>
<protein>
    <submittedName>
        <fullName evidence="2">Ketosteroid isomerase</fullName>
    </submittedName>
</protein>
<dbReference type="GO" id="GO:0016853">
    <property type="term" value="F:isomerase activity"/>
    <property type="evidence" value="ECO:0007669"/>
    <property type="project" value="UniProtKB-KW"/>
</dbReference>
<dbReference type="InterPro" id="IPR032710">
    <property type="entry name" value="NTF2-like_dom_sf"/>
</dbReference>
<evidence type="ECO:0000313" key="2">
    <source>
        <dbReference type="EMBL" id="UUO68366.1"/>
    </source>
</evidence>
<organism evidence="2 3">
    <name type="scientific">Bradyrhizobium betae</name>
    <dbReference type="NCBI Taxonomy" id="244734"/>
    <lineage>
        <taxon>Bacteria</taxon>
        <taxon>Pseudomonadati</taxon>
        <taxon>Pseudomonadota</taxon>
        <taxon>Alphaproteobacteria</taxon>
        <taxon>Hyphomicrobiales</taxon>
        <taxon>Nitrobacteraceae</taxon>
        <taxon>Bradyrhizobium</taxon>
    </lineage>
</organism>
<dbReference type="PANTHER" id="PTHR41252:SF1">
    <property type="entry name" value="BLR2505 PROTEIN"/>
    <property type="match status" value="1"/>
</dbReference>
<dbReference type="AlphaFoldDB" id="A0AAE9NCZ5"/>
<accession>A0AAE9NCZ5</accession>
<evidence type="ECO:0000313" key="3">
    <source>
        <dbReference type="Proteomes" id="UP001058872"/>
    </source>
</evidence>
<dbReference type="Proteomes" id="UP001058872">
    <property type="component" value="Chromosome"/>
</dbReference>
<dbReference type="Pfam" id="PF12680">
    <property type="entry name" value="SnoaL_2"/>
    <property type="match status" value="1"/>
</dbReference>
<gene>
    <name evidence="2" type="ORF">DCM83_26240</name>
</gene>
<dbReference type="Gene3D" id="3.10.450.50">
    <property type="match status" value="1"/>
</dbReference>
<dbReference type="PANTHER" id="PTHR41252">
    <property type="entry name" value="BLR2505 PROTEIN"/>
    <property type="match status" value="1"/>
</dbReference>
<keyword evidence="2" id="KW-0413">Isomerase</keyword>